<keyword evidence="6" id="KW-0833">Ubl conjugation pathway</keyword>
<comment type="catalytic activity">
    <reaction evidence="1">
        <text>Thiol-dependent hydrolysis of ester, thioester, amide, peptide and isopeptide bonds formed by the C-terminal Gly of ubiquitin (a 76-residue protein attached to proteins as an intracellular targeting signal).</text>
        <dbReference type="EC" id="3.4.19.12"/>
    </reaction>
</comment>
<sequence>MPISKIYHEKQTRQLCALHALNNLFQGHQPYTKAELDEICCNLSPNVWINPHRSVLGLGNYDVNVIMTALQLRSCEAVWFDKRKDPSCINLDVIVGFILNIPSDYKLGIITLPLRKRHWIAVRRIEERYYNLDSKLSLPECIGNEADVLQFLREQLMTNERELFLVLENSGRGQEEEGSTQRWLRDSHVRHKTTNGT</sequence>
<evidence type="ECO:0000256" key="4">
    <source>
        <dbReference type="ARBA" id="ARBA00022490"/>
    </source>
</evidence>
<dbReference type="Gene3D" id="3.90.70.40">
    <property type="match status" value="1"/>
</dbReference>
<organism evidence="14 15">
    <name type="scientific">Drosophila lebanonensis</name>
    <name type="common">Fruit fly</name>
    <name type="synonym">Scaptodrosophila lebanonensis</name>
    <dbReference type="NCBI Taxonomy" id="7225"/>
    <lineage>
        <taxon>Eukaryota</taxon>
        <taxon>Metazoa</taxon>
        <taxon>Ecdysozoa</taxon>
        <taxon>Arthropoda</taxon>
        <taxon>Hexapoda</taxon>
        <taxon>Insecta</taxon>
        <taxon>Pterygota</taxon>
        <taxon>Neoptera</taxon>
        <taxon>Endopterygota</taxon>
        <taxon>Diptera</taxon>
        <taxon>Brachycera</taxon>
        <taxon>Muscomorpha</taxon>
        <taxon>Ephydroidea</taxon>
        <taxon>Drosophilidae</taxon>
        <taxon>Scaptodrosophila</taxon>
    </lineage>
</organism>
<evidence type="ECO:0000256" key="12">
    <source>
        <dbReference type="SAM" id="MobiDB-lite"/>
    </source>
</evidence>
<dbReference type="GO" id="GO:0004843">
    <property type="term" value="F:cysteine-type deubiquitinase activity"/>
    <property type="evidence" value="ECO:0007669"/>
    <property type="project" value="UniProtKB-EC"/>
</dbReference>
<evidence type="ECO:0000256" key="10">
    <source>
        <dbReference type="ARBA" id="ARBA00077222"/>
    </source>
</evidence>
<dbReference type="Pfam" id="PF02099">
    <property type="entry name" value="Josephin"/>
    <property type="match status" value="1"/>
</dbReference>
<proteinExistence type="predicted"/>
<dbReference type="EC" id="3.4.19.12" evidence="3"/>
<dbReference type="CTD" id="31560"/>
<comment type="function">
    <text evidence="8">Cleaves 'Lys-63'-linked poly-ubiquitin chains, and with lesser efficiency 'Lys-48'-linked poly-ubiquitin chains (in vitro). May act as a deubiquitinating enzyme.</text>
</comment>
<keyword evidence="5" id="KW-0645">Protease</keyword>
<evidence type="ECO:0000313" key="15">
    <source>
        <dbReference type="RefSeq" id="XP_030377208.1"/>
    </source>
</evidence>
<dbReference type="OrthoDB" id="422700at2759"/>
<evidence type="ECO:0000256" key="1">
    <source>
        <dbReference type="ARBA" id="ARBA00000707"/>
    </source>
</evidence>
<gene>
    <name evidence="15" type="primary">LOC115626092</name>
</gene>
<protein>
    <recommendedName>
        <fullName evidence="9">Josephin-2</fullName>
        <ecNumber evidence="3">3.4.19.12</ecNumber>
    </recommendedName>
    <alternativeName>
        <fullName evidence="10">Josephin domain-containing protein 2</fullName>
    </alternativeName>
</protein>
<dbReference type="PROSITE" id="PS50957">
    <property type="entry name" value="JOSEPHIN"/>
    <property type="match status" value="1"/>
</dbReference>
<evidence type="ECO:0000256" key="2">
    <source>
        <dbReference type="ARBA" id="ARBA00004514"/>
    </source>
</evidence>
<reference evidence="15" key="1">
    <citation type="submission" date="2025-08" db="UniProtKB">
        <authorList>
            <consortium name="RefSeq"/>
        </authorList>
    </citation>
    <scope>IDENTIFICATION</scope>
    <source>
        <strain evidence="15">11010-0011.00</strain>
        <tissue evidence="15">Whole body</tissue>
    </source>
</reference>
<evidence type="ECO:0000256" key="6">
    <source>
        <dbReference type="ARBA" id="ARBA00022786"/>
    </source>
</evidence>
<dbReference type="SMART" id="SM01246">
    <property type="entry name" value="Josephin"/>
    <property type="match status" value="1"/>
</dbReference>
<dbReference type="GO" id="GO:0006508">
    <property type="term" value="P:proteolysis"/>
    <property type="evidence" value="ECO:0007669"/>
    <property type="project" value="UniProtKB-KW"/>
</dbReference>
<name>A0A6J2TQ22_DROLE</name>
<evidence type="ECO:0000259" key="13">
    <source>
        <dbReference type="PROSITE" id="PS50957"/>
    </source>
</evidence>
<feature type="active site" evidence="11">
    <location>
        <position position="16"/>
    </location>
</feature>
<keyword evidence="4" id="KW-0963">Cytoplasm</keyword>
<feature type="compositionally biased region" description="Basic residues" evidence="12">
    <location>
        <begin position="188"/>
        <end position="197"/>
    </location>
</feature>
<dbReference type="GO" id="GO:0005829">
    <property type="term" value="C:cytosol"/>
    <property type="evidence" value="ECO:0007669"/>
    <property type="project" value="UniProtKB-SubCell"/>
</dbReference>
<dbReference type="Proteomes" id="UP000504634">
    <property type="component" value="Unplaced"/>
</dbReference>
<dbReference type="PANTHER" id="PTHR13291">
    <property type="entry name" value="JOSEPHIN 1, 2"/>
    <property type="match status" value="1"/>
</dbReference>
<dbReference type="InterPro" id="IPR006155">
    <property type="entry name" value="Josephin"/>
</dbReference>
<feature type="region of interest" description="Disordered" evidence="12">
    <location>
        <begin position="176"/>
        <end position="197"/>
    </location>
</feature>
<accession>A0A6J2TQ22</accession>
<evidence type="ECO:0000256" key="3">
    <source>
        <dbReference type="ARBA" id="ARBA00012759"/>
    </source>
</evidence>
<evidence type="ECO:0000256" key="9">
    <source>
        <dbReference type="ARBA" id="ARBA00069892"/>
    </source>
</evidence>
<dbReference type="GO" id="GO:0016579">
    <property type="term" value="P:protein deubiquitination"/>
    <property type="evidence" value="ECO:0007669"/>
    <property type="project" value="InterPro"/>
</dbReference>
<dbReference type="PRINTS" id="PR01233">
    <property type="entry name" value="JOSEPHIN"/>
</dbReference>
<feature type="active site" evidence="11">
    <location>
        <position position="118"/>
    </location>
</feature>
<evidence type="ECO:0000313" key="14">
    <source>
        <dbReference type="Proteomes" id="UP000504634"/>
    </source>
</evidence>
<keyword evidence="14" id="KW-1185">Reference proteome</keyword>
<evidence type="ECO:0000256" key="8">
    <source>
        <dbReference type="ARBA" id="ARBA00058284"/>
    </source>
</evidence>
<dbReference type="GeneID" id="115626092"/>
<feature type="active site" evidence="11">
    <location>
        <position position="133"/>
    </location>
</feature>
<dbReference type="PANTHER" id="PTHR13291:SF0">
    <property type="entry name" value="JOSEPHIN-LIKE PROTEIN"/>
    <property type="match status" value="1"/>
</dbReference>
<evidence type="ECO:0000256" key="7">
    <source>
        <dbReference type="ARBA" id="ARBA00022801"/>
    </source>
</evidence>
<dbReference type="RefSeq" id="XP_030377208.1">
    <property type="nucleotide sequence ID" value="XM_030521348.1"/>
</dbReference>
<evidence type="ECO:0000256" key="5">
    <source>
        <dbReference type="ARBA" id="ARBA00022670"/>
    </source>
</evidence>
<dbReference type="FunFam" id="3.90.70.40:FF:000003">
    <property type="entry name" value="josephin-2 isoform X1"/>
    <property type="match status" value="1"/>
</dbReference>
<dbReference type="InterPro" id="IPR040053">
    <property type="entry name" value="JOSD1/2"/>
</dbReference>
<evidence type="ECO:0000256" key="11">
    <source>
        <dbReference type="PROSITE-ProRule" id="PRU00331"/>
    </source>
</evidence>
<keyword evidence="7 11" id="KW-0378">Hydrolase</keyword>
<dbReference type="AlphaFoldDB" id="A0A6J2TQ22"/>
<feature type="domain" description="Josephin" evidence="13">
    <location>
        <begin position="3"/>
        <end position="181"/>
    </location>
</feature>
<comment type="subcellular location">
    <subcellularLocation>
        <location evidence="2">Cytoplasm</location>
        <location evidence="2">Cytosol</location>
    </subcellularLocation>
</comment>